<gene>
    <name evidence="1" type="ORF">IU470_06325</name>
</gene>
<dbReference type="EMBL" id="JADLRE010000004">
    <property type="protein sequence ID" value="MBF6224722.1"/>
    <property type="molecule type" value="Genomic_DNA"/>
</dbReference>
<sequence>MMNTTVRIRRRDDLWIIAPDDAPTVVDDKPGVDVLVLEVAGGHLTWSLLAGQVTPAAVIDDLALAQEWIWAVYGPEVSLALDESAASEGEFPSEPALPDLAARAWRLGYARWAARWWPASTLDGIAPLDESLLEDEIATLSEECDLIVDGADAVAEERTPAESLGRAEDYALAAGPATIVAPGALVLARGTAGWDWNRCPPGLLDASERAVSWEVVREAGTTIVRVSAVAAPLSAADIPAHLHPRASIGTAADATDVPLIRAGELWQAETTAPAGAEAGVAVRVYVPGVGVDEQEPDAAARRARIRELVTARLRRTADTPDTPIATPLLAEVAAAASDSDF</sequence>
<protein>
    <submittedName>
        <fullName evidence="1">Uncharacterized protein</fullName>
    </submittedName>
</protein>
<organism evidence="1 2">
    <name type="scientific">Nocardia abscessus</name>
    <dbReference type="NCBI Taxonomy" id="120957"/>
    <lineage>
        <taxon>Bacteria</taxon>
        <taxon>Bacillati</taxon>
        <taxon>Actinomycetota</taxon>
        <taxon>Actinomycetes</taxon>
        <taxon>Mycobacteriales</taxon>
        <taxon>Nocardiaceae</taxon>
        <taxon>Nocardia</taxon>
    </lineage>
</organism>
<comment type="caution">
    <text evidence="1">The sequence shown here is derived from an EMBL/GenBank/DDBJ whole genome shotgun (WGS) entry which is preliminary data.</text>
</comment>
<evidence type="ECO:0000313" key="1">
    <source>
        <dbReference type="EMBL" id="MBF6224722.1"/>
    </source>
</evidence>
<reference evidence="1 2" key="1">
    <citation type="submission" date="2020-10" db="EMBL/GenBank/DDBJ databases">
        <title>Identification of Nocardia species via Next-generation sequencing and recognition of intraspecies genetic diversity.</title>
        <authorList>
            <person name="Li P."/>
            <person name="Li P."/>
            <person name="Lu B."/>
        </authorList>
    </citation>
    <scope>NUCLEOTIDE SEQUENCE [LARGE SCALE GENOMIC DNA]</scope>
    <source>
        <strain evidence="1 2">N-11</strain>
    </source>
</reference>
<name>A0ABS0C2W7_9NOCA</name>
<accession>A0ABS0C2W7</accession>
<keyword evidence="2" id="KW-1185">Reference proteome</keyword>
<evidence type="ECO:0000313" key="2">
    <source>
        <dbReference type="Proteomes" id="UP000807309"/>
    </source>
</evidence>
<dbReference type="Proteomes" id="UP000807309">
    <property type="component" value="Unassembled WGS sequence"/>
</dbReference>
<proteinExistence type="predicted"/>